<accession>A0A0B7ASW2</accession>
<dbReference type="EMBL" id="HACG01036125">
    <property type="protein sequence ID" value="CEK82990.1"/>
    <property type="molecule type" value="Transcribed_RNA"/>
</dbReference>
<name>A0A0B7ASW2_9EUPU</name>
<reference evidence="1" key="1">
    <citation type="submission" date="2014-12" db="EMBL/GenBank/DDBJ databases">
        <title>Insight into the proteome of Arion vulgaris.</title>
        <authorList>
            <person name="Aradska J."/>
            <person name="Bulat T."/>
            <person name="Smidak R."/>
            <person name="Sarate P."/>
            <person name="Gangsoo J."/>
            <person name="Sialana F."/>
            <person name="Bilban M."/>
            <person name="Lubec G."/>
        </authorList>
    </citation>
    <scope>NUCLEOTIDE SEQUENCE</scope>
    <source>
        <tissue evidence="1">Skin</tissue>
    </source>
</reference>
<proteinExistence type="predicted"/>
<gene>
    <name evidence="1" type="primary">ORF134612</name>
</gene>
<evidence type="ECO:0000313" key="1">
    <source>
        <dbReference type="EMBL" id="CEK82990.1"/>
    </source>
</evidence>
<protein>
    <submittedName>
        <fullName evidence="1">Uncharacterized protein</fullName>
    </submittedName>
</protein>
<dbReference type="AlphaFoldDB" id="A0A0B7ASW2"/>
<sequence length="62" mass="7197">MKSFGIDVDNWENIAQDRSDWGTLLRYGSSACKAGRTARMVLQPARQVELQGWNRKDKQERQ</sequence>
<organism evidence="1">
    <name type="scientific">Arion vulgaris</name>
    <dbReference type="NCBI Taxonomy" id="1028688"/>
    <lineage>
        <taxon>Eukaryota</taxon>
        <taxon>Metazoa</taxon>
        <taxon>Spiralia</taxon>
        <taxon>Lophotrochozoa</taxon>
        <taxon>Mollusca</taxon>
        <taxon>Gastropoda</taxon>
        <taxon>Heterobranchia</taxon>
        <taxon>Euthyneura</taxon>
        <taxon>Panpulmonata</taxon>
        <taxon>Eupulmonata</taxon>
        <taxon>Stylommatophora</taxon>
        <taxon>Helicina</taxon>
        <taxon>Arionoidea</taxon>
        <taxon>Arionidae</taxon>
        <taxon>Arion</taxon>
    </lineage>
</organism>